<dbReference type="Gene3D" id="1.10.287.1130">
    <property type="entry name" value="CytochromE C oxidase copper chaperone"/>
    <property type="match status" value="1"/>
</dbReference>
<dbReference type="GO" id="GO:0005507">
    <property type="term" value="F:copper ion binding"/>
    <property type="evidence" value="ECO:0007669"/>
    <property type="project" value="InterPro"/>
</dbReference>
<dbReference type="SUPFAM" id="SSF47072">
    <property type="entry name" value="Cysteine alpha-hairpin motif"/>
    <property type="match status" value="1"/>
</dbReference>
<keyword evidence="7" id="KW-0143">Chaperone</keyword>
<keyword evidence="4 8" id="KW-0186">Copper</keyword>
<evidence type="ECO:0000313" key="11">
    <source>
        <dbReference type="Proteomes" id="UP000799440"/>
    </source>
</evidence>
<dbReference type="GO" id="GO:0005758">
    <property type="term" value="C:mitochondrial intermembrane space"/>
    <property type="evidence" value="ECO:0007669"/>
    <property type="project" value="UniProtKB-SubCell"/>
</dbReference>
<protein>
    <submittedName>
        <fullName evidence="10">Uncharacterized protein</fullName>
    </submittedName>
</protein>
<evidence type="ECO:0000256" key="2">
    <source>
        <dbReference type="ARBA" id="ARBA00009241"/>
    </source>
</evidence>
<keyword evidence="5" id="KW-0496">Mitochondrion</keyword>
<keyword evidence="11" id="KW-1185">Reference proteome</keyword>
<reference evidence="10" key="1">
    <citation type="journal article" date="2020" name="Stud. Mycol.">
        <title>101 Dothideomycetes genomes: a test case for predicting lifestyles and emergence of pathogens.</title>
        <authorList>
            <person name="Haridas S."/>
            <person name="Albert R."/>
            <person name="Binder M."/>
            <person name="Bloem J."/>
            <person name="Labutti K."/>
            <person name="Salamov A."/>
            <person name="Andreopoulos B."/>
            <person name="Baker S."/>
            <person name="Barry K."/>
            <person name="Bills G."/>
            <person name="Bluhm B."/>
            <person name="Cannon C."/>
            <person name="Castanera R."/>
            <person name="Culley D."/>
            <person name="Daum C."/>
            <person name="Ezra D."/>
            <person name="Gonzalez J."/>
            <person name="Henrissat B."/>
            <person name="Kuo A."/>
            <person name="Liang C."/>
            <person name="Lipzen A."/>
            <person name="Lutzoni F."/>
            <person name="Magnuson J."/>
            <person name="Mondo S."/>
            <person name="Nolan M."/>
            <person name="Ohm R."/>
            <person name="Pangilinan J."/>
            <person name="Park H.-J."/>
            <person name="Ramirez L."/>
            <person name="Alfaro M."/>
            <person name="Sun H."/>
            <person name="Tritt A."/>
            <person name="Yoshinaga Y."/>
            <person name="Zwiers L.-H."/>
            <person name="Turgeon B."/>
            <person name="Goodwin S."/>
            <person name="Spatafora J."/>
            <person name="Crous P."/>
            <person name="Grigoriev I."/>
        </authorList>
    </citation>
    <scope>NUCLEOTIDE SEQUENCE</scope>
    <source>
        <strain evidence="10">CBS 119925</strain>
    </source>
</reference>
<keyword evidence="3 8" id="KW-0479">Metal-binding</keyword>
<evidence type="ECO:0000256" key="7">
    <source>
        <dbReference type="ARBA" id="ARBA00023186"/>
    </source>
</evidence>
<dbReference type="EMBL" id="MU006563">
    <property type="protein sequence ID" value="KAF2750779.1"/>
    <property type="molecule type" value="Genomic_DNA"/>
</dbReference>
<organism evidence="10 11">
    <name type="scientific">Sporormia fimetaria CBS 119925</name>
    <dbReference type="NCBI Taxonomy" id="1340428"/>
    <lineage>
        <taxon>Eukaryota</taxon>
        <taxon>Fungi</taxon>
        <taxon>Dikarya</taxon>
        <taxon>Ascomycota</taxon>
        <taxon>Pezizomycotina</taxon>
        <taxon>Dothideomycetes</taxon>
        <taxon>Pleosporomycetidae</taxon>
        <taxon>Pleosporales</taxon>
        <taxon>Sporormiaceae</taxon>
        <taxon>Sporormia</taxon>
    </lineage>
</organism>
<evidence type="ECO:0000256" key="6">
    <source>
        <dbReference type="ARBA" id="ARBA00023157"/>
    </source>
</evidence>
<feature type="binding site" evidence="8">
    <location>
        <position position="40"/>
    </location>
    <ligand>
        <name>Cu cation</name>
        <dbReference type="ChEBI" id="CHEBI:23378"/>
    </ligand>
</feature>
<keyword evidence="6" id="KW-1015">Disulfide bond</keyword>
<evidence type="ECO:0000256" key="4">
    <source>
        <dbReference type="ARBA" id="ARBA00023008"/>
    </source>
</evidence>
<proteinExistence type="inferred from homology"/>
<dbReference type="GO" id="GO:0033617">
    <property type="term" value="P:mitochondrial respiratory chain complex IV assembly"/>
    <property type="evidence" value="ECO:0007669"/>
    <property type="project" value="TreeGrafter"/>
</dbReference>
<dbReference type="Pfam" id="PF05051">
    <property type="entry name" value="COX17"/>
    <property type="match status" value="1"/>
</dbReference>
<dbReference type="Proteomes" id="UP000799440">
    <property type="component" value="Unassembled WGS sequence"/>
</dbReference>
<accession>A0A6A6VLV0</accession>
<dbReference type="AlphaFoldDB" id="A0A6A6VLV0"/>
<evidence type="ECO:0000256" key="5">
    <source>
        <dbReference type="ARBA" id="ARBA00023128"/>
    </source>
</evidence>
<comment type="similarity">
    <text evidence="2">Belongs to the COX17 family.</text>
</comment>
<dbReference type="PANTHER" id="PTHR16719:SF0">
    <property type="entry name" value="CYTOCHROME C OXIDASE COPPER CHAPERONE"/>
    <property type="match status" value="1"/>
</dbReference>
<dbReference type="InterPro" id="IPR007745">
    <property type="entry name" value="Cyt_c_oxidase_Cu-chaperone"/>
</dbReference>
<name>A0A6A6VLV0_9PLEO</name>
<dbReference type="PANTHER" id="PTHR16719">
    <property type="entry name" value="CYTOCHROME C OXIDASE COPPER CHAPERONE"/>
    <property type="match status" value="1"/>
</dbReference>
<dbReference type="GO" id="GO:0016531">
    <property type="term" value="F:copper chaperone activity"/>
    <property type="evidence" value="ECO:0007669"/>
    <property type="project" value="InterPro"/>
</dbReference>
<sequence>MGSGQSKPEAPALLPPPTRGVDAKTHIPEGSAKATKPKPCCVCLDEKAARDKCMLNSTSDDPQAECGELITAYKKCMDGYGFKI</sequence>
<feature type="region of interest" description="Disordered" evidence="9">
    <location>
        <begin position="1"/>
        <end position="36"/>
    </location>
</feature>
<evidence type="ECO:0000256" key="8">
    <source>
        <dbReference type="PIRSR" id="PIRSR607745-1"/>
    </source>
</evidence>
<comment type="subcellular location">
    <subcellularLocation>
        <location evidence="1">Mitochondrion intermembrane space</location>
    </subcellularLocation>
</comment>
<feature type="binding site" evidence="8">
    <location>
        <position position="41"/>
    </location>
    <ligand>
        <name>Cu cation</name>
        <dbReference type="ChEBI" id="CHEBI:23378"/>
    </ligand>
</feature>
<evidence type="ECO:0000256" key="9">
    <source>
        <dbReference type="SAM" id="MobiDB-lite"/>
    </source>
</evidence>
<gene>
    <name evidence="10" type="ORF">M011DRAFT_474279</name>
</gene>
<dbReference type="InterPro" id="IPR009069">
    <property type="entry name" value="Cys_alpha_HP_mot_SF"/>
</dbReference>
<dbReference type="OrthoDB" id="1915887at2759"/>
<evidence type="ECO:0000256" key="3">
    <source>
        <dbReference type="ARBA" id="ARBA00022723"/>
    </source>
</evidence>
<dbReference type="PROSITE" id="PS51808">
    <property type="entry name" value="CHCH"/>
    <property type="match status" value="1"/>
</dbReference>
<evidence type="ECO:0000313" key="10">
    <source>
        <dbReference type="EMBL" id="KAF2750779.1"/>
    </source>
</evidence>
<evidence type="ECO:0000256" key="1">
    <source>
        <dbReference type="ARBA" id="ARBA00004569"/>
    </source>
</evidence>